<proteinExistence type="predicted"/>
<evidence type="ECO:0000256" key="1">
    <source>
        <dbReference type="SAM" id="Phobius"/>
    </source>
</evidence>
<keyword evidence="1" id="KW-0812">Transmembrane</keyword>
<comment type="caution">
    <text evidence="2">The sequence shown here is derived from an EMBL/GenBank/DDBJ whole genome shotgun (WGS) entry which is preliminary data.</text>
</comment>
<feature type="transmembrane region" description="Helical" evidence="1">
    <location>
        <begin position="12"/>
        <end position="36"/>
    </location>
</feature>
<gene>
    <name evidence="2" type="ORF">ENN51_07775</name>
</gene>
<keyword evidence="1" id="KW-0472">Membrane</keyword>
<protein>
    <recommendedName>
        <fullName evidence="3">Bacterial Pleckstrin homology domain-containing protein</fullName>
    </recommendedName>
</protein>
<organism evidence="2">
    <name type="scientific">candidate division WOR-3 bacterium</name>
    <dbReference type="NCBI Taxonomy" id="2052148"/>
    <lineage>
        <taxon>Bacteria</taxon>
        <taxon>Bacteria division WOR-3</taxon>
    </lineage>
</organism>
<evidence type="ECO:0000313" key="2">
    <source>
        <dbReference type="EMBL" id="HDR00163.1"/>
    </source>
</evidence>
<reference evidence="2" key="1">
    <citation type="journal article" date="2020" name="mSystems">
        <title>Genome- and Community-Level Interaction Insights into Carbon Utilization and Element Cycling Functions of Hydrothermarchaeota in Hydrothermal Sediment.</title>
        <authorList>
            <person name="Zhou Z."/>
            <person name="Liu Y."/>
            <person name="Xu W."/>
            <person name="Pan J."/>
            <person name="Luo Z.H."/>
            <person name="Li M."/>
        </authorList>
    </citation>
    <scope>NUCLEOTIDE SEQUENCE [LARGE SCALE GENOMIC DNA]</scope>
    <source>
        <strain evidence="2">SpSt-1182</strain>
    </source>
</reference>
<sequence>MSEPYRHTQVGYVTIAMVSAVIALILFLLVFLAFSWLSVGVLVILVTCLVFFPTLTVTVNADALAISYGPGLIRKRFALEGIESCRTVKNPWYYGWGLRLTPRGWLFNVSGLQAVELRMHSGCHYRIGTDEPDRLEAALRRALGQPGT</sequence>
<keyword evidence="1" id="KW-1133">Transmembrane helix</keyword>
<dbReference type="Proteomes" id="UP000885672">
    <property type="component" value="Unassembled WGS sequence"/>
</dbReference>
<name>A0A7V0XFI1_UNCW3</name>
<accession>A0A7V0XFI1</accession>
<dbReference type="EMBL" id="DSBX01000297">
    <property type="protein sequence ID" value="HDR00163.1"/>
    <property type="molecule type" value="Genomic_DNA"/>
</dbReference>
<dbReference type="AlphaFoldDB" id="A0A7V0XFI1"/>
<evidence type="ECO:0008006" key="3">
    <source>
        <dbReference type="Google" id="ProtNLM"/>
    </source>
</evidence>
<feature type="transmembrane region" description="Helical" evidence="1">
    <location>
        <begin position="42"/>
        <end position="66"/>
    </location>
</feature>